<evidence type="ECO:0000256" key="1">
    <source>
        <dbReference type="SAM" id="Phobius"/>
    </source>
</evidence>
<evidence type="ECO:0000313" key="2">
    <source>
        <dbReference type="EMBL" id="KAJ9707442.1"/>
    </source>
</evidence>
<dbReference type="EMBL" id="JARBHA010000002">
    <property type="protein sequence ID" value="KAJ9707442.1"/>
    <property type="molecule type" value="Genomic_DNA"/>
</dbReference>
<keyword evidence="1" id="KW-0472">Membrane</keyword>
<organism evidence="2 3">
    <name type="scientific">Vitis rotundifolia</name>
    <name type="common">Muscadine grape</name>
    <dbReference type="NCBI Taxonomy" id="103349"/>
    <lineage>
        <taxon>Eukaryota</taxon>
        <taxon>Viridiplantae</taxon>
        <taxon>Streptophyta</taxon>
        <taxon>Embryophyta</taxon>
        <taxon>Tracheophyta</taxon>
        <taxon>Spermatophyta</taxon>
        <taxon>Magnoliopsida</taxon>
        <taxon>eudicotyledons</taxon>
        <taxon>Gunneridae</taxon>
        <taxon>Pentapetalae</taxon>
        <taxon>rosids</taxon>
        <taxon>Vitales</taxon>
        <taxon>Vitaceae</taxon>
        <taxon>Viteae</taxon>
        <taxon>Vitis</taxon>
    </lineage>
</organism>
<proteinExistence type="predicted"/>
<reference evidence="2 3" key="1">
    <citation type="journal article" date="2023" name="BMC Biotechnol.">
        <title>Vitis rotundifolia cv Carlos genome sequencing.</title>
        <authorList>
            <person name="Huff M."/>
            <person name="Hulse-Kemp A."/>
            <person name="Scheffler B."/>
            <person name="Youngblood R."/>
            <person name="Simpson S."/>
            <person name="Babiker E."/>
            <person name="Staton M."/>
        </authorList>
    </citation>
    <scope>NUCLEOTIDE SEQUENCE [LARGE SCALE GENOMIC DNA]</scope>
    <source>
        <tissue evidence="2">Leaf</tissue>
    </source>
</reference>
<dbReference type="AlphaFoldDB" id="A0AA39AI19"/>
<feature type="transmembrane region" description="Helical" evidence="1">
    <location>
        <begin position="6"/>
        <end position="25"/>
    </location>
</feature>
<accession>A0AA39AI19</accession>
<protein>
    <submittedName>
        <fullName evidence="2">Uncharacterized protein</fullName>
    </submittedName>
</protein>
<keyword evidence="1" id="KW-1133">Transmembrane helix</keyword>
<dbReference type="Proteomes" id="UP001168098">
    <property type="component" value="Unassembled WGS sequence"/>
</dbReference>
<keyword evidence="1" id="KW-0812">Transmembrane</keyword>
<keyword evidence="3" id="KW-1185">Reference proteome</keyword>
<gene>
    <name evidence="2" type="ORF">PVL29_002459</name>
</gene>
<evidence type="ECO:0000313" key="3">
    <source>
        <dbReference type="Proteomes" id="UP001168098"/>
    </source>
</evidence>
<name>A0AA39AI19_VITRO</name>
<comment type="caution">
    <text evidence="2">The sequence shown here is derived from an EMBL/GenBank/DDBJ whole genome shotgun (WGS) entry which is preliminary data.</text>
</comment>
<sequence length="152" mass="17239">MRTLPPPPHLHVCFIFFIFSVFFVFQDEAEAMVNRSVPPIICEEEKEEEIVSIEVRIKMASNLIARFHERQHKCLFESISINLSLSTKAHLALNLDSPSKPTPPTLAAYVASGPNEKPFFISDISYHETRKPFVVSRNISEDSFVCLNSSSL</sequence>